<dbReference type="InterPro" id="IPR001594">
    <property type="entry name" value="Palmitoyltrfase_DHHC"/>
</dbReference>
<sequence>MDPPNPYSVSLLQISSEKNIYIFDMYTIKRQNQNMERLQNLMRKVLEKNSFKAGVEVKADLKKICSLTGLNLPNQNILGILELQQLFLKEKKQKKSGLSFIAQFMLGKALSKGEQMSNWRIRPLRKSQLHYAGLDAMVSVNKDEKVENWEEENEGIEIQPSEEDPNDIVHNDQNKYIYGGVDKIPKSKKSNLQNFKGNIQIINQKIWAGNPKDRISQAFTVLAFTIINLHFYNIIGSFYEDRYNLSIIKYFSLPFMAIIGYNIFKCFFTEPGSLPRGQIMKDPEKKLKDLESQNNENKNQDCNKFENDQKINQNNCENCENCSSSQKQQENETNTSDDKNSSDQKNISSINQKVINMNTPEQQNSNDKKQDLNHSQLNTSVNAGLVSSRNVSNFTEEIQNDINQFSQNDNQENEENINMIEKQKKQVKLKMYQYRYCSTCKIMRPPKSSHCGRCDMCVMDFDHHCFFIGNCVGSRNIKYFLNFLVFLMIYAFYVIPVTIFMGYITFSEQEDVLEKVNNYPKSKYFFFFACFLQIWGTFMGCPRRCYPIIGKLFKLSIIILLFQIGSGYFQKDLEIPQIDGEMEQQQQQLQEVQEGLFEYLSKIKYVENPASVIIQMFMNITALGVAAPLAFGTAFNVSRGITSKEKMHLDSESKYQFSYQITFKQLCINIIKFYSQTKPSSFFFEKN</sequence>
<evidence type="ECO:0000256" key="6">
    <source>
        <dbReference type="ARBA" id="ARBA00023315"/>
    </source>
</evidence>
<evidence type="ECO:0000259" key="10">
    <source>
        <dbReference type="Pfam" id="PF01529"/>
    </source>
</evidence>
<dbReference type="EMBL" id="LDAU01000183">
    <property type="protein sequence ID" value="KRX00665.1"/>
    <property type="molecule type" value="Genomic_DNA"/>
</dbReference>
<comment type="domain">
    <text evidence="7">The DHHC domain is required for palmitoyltransferase activity.</text>
</comment>
<dbReference type="PROSITE" id="PS50216">
    <property type="entry name" value="DHHC"/>
    <property type="match status" value="1"/>
</dbReference>
<dbReference type="EC" id="2.3.1.225" evidence="7"/>
<dbReference type="InterPro" id="IPR002562">
    <property type="entry name" value="3'-5'_exonuclease_dom"/>
</dbReference>
<comment type="catalytic activity">
    <reaction evidence="7">
        <text>L-cysteinyl-[protein] + hexadecanoyl-CoA = S-hexadecanoyl-L-cysteinyl-[protein] + CoA</text>
        <dbReference type="Rhea" id="RHEA:36683"/>
        <dbReference type="Rhea" id="RHEA-COMP:10131"/>
        <dbReference type="Rhea" id="RHEA-COMP:11032"/>
        <dbReference type="ChEBI" id="CHEBI:29950"/>
        <dbReference type="ChEBI" id="CHEBI:57287"/>
        <dbReference type="ChEBI" id="CHEBI:57379"/>
        <dbReference type="ChEBI" id="CHEBI:74151"/>
        <dbReference type="EC" id="2.3.1.225"/>
    </reaction>
</comment>
<evidence type="ECO:0000313" key="12">
    <source>
        <dbReference type="EMBL" id="KRX00665.1"/>
    </source>
</evidence>
<proteinExistence type="inferred from homology"/>
<organism evidence="12 13">
    <name type="scientific">Pseudocohnilembus persalinus</name>
    <name type="common">Ciliate</name>
    <dbReference type="NCBI Taxonomy" id="266149"/>
    <lineage>
        <taxon>Eukaryota</taxon>
        <taxon>Sar</taxon>
        <taxon>Alveolata</taxon>
        <taxon>Ciliophora</taxon>
        <taxon>Intramacronucleata</taxon>
        <taxon>Oligohymenophorea</taxon>
        <taxon>Scuticociliatia</taxon>
        <taxon>Philasterida</taxon>
        <taxon>Pseudocohnilembidae</taxon>
        <taxon>Pseudocohnilembus</taxon>
    </lineage>
</organism>
<evidence type="ECO:0000256" key="5">
    <source>
        <dbReference type="ARBA" id="ARBA00023136"/>
    </source>
</evidence>
<dbReference type="Proteomes" id="UP000054937">
    <property type="component" value="Unassembled WGS sequence"/>
</dbReference>
<dbReference type="GO" id="GO:0019706">
    <property type="term" value="F:protein-cysteine S-palmitoyltransferase activity"/>
    <property type="evidence" value="ECO:0007669"/>
    <property type="project" value="UniProtKB-EC"/>
</dbReference>
<keyword evidence="4 7" id="KW-1133">Transmembrane helix</keyword>
<evidence type="ECO:0000256" key="3">
    <source>
        <dbReference type="ARBA" id="ARBA00022692"/>
    </source>
</evidence>
<feature type="transmembrane region" description="Helical" evidence="7">
    <location>
        <begin position="524"/>
        <end position="540"/>
    </location>
</feature>
<evidence type="ECO:0000259" key="11">
    <source>
        <dbReference type="Pfam" id="PF01612"/>
    </source>
</evidence>
<dbReference type="PANTHER" id="PTHR22883">
    <property type="entry name" value="ZINC FINGER DHHC DOMAIN CONTAINING PROTEIN"/>
    <property type="match status" value="1"/>
</dbReference>
<evidence type="ECO:0000256" key="9">
    <source>
        <dbReference type="SAM" id="MobiDB-lite"/>
    </source>
</evidence>
<dbReference type="Pfam" id="PF01612">
    <property type="entry name" value="DNA_pol_A_exo1"/>
    <property type="match status" value="1"/>
</dbReference>
<dbReference type="Gene3D" id="3.30.420.10">
    <property type="entry name" value="Ribonuclease H-like superfamily/Ribonuclease H"/>
    <property type="match status" value="1"/>
</dbReference>
<evidence type="ECO:0000256" key="8">
    <source>
        <dbReference type="SAM" id="Coils"/>
    </source>
</evidence>
<dbReference type="OrthoDB" id="9909019at2759"/>
<comment type="similarity">
    <text evidence="7">Belongs to the DHHC palmitoyltransferase family.</text>
</comment>
<evidence type="ECO:0000256" key="7">
    <source>
        <dbReference type="RuleBase" id="RU079119"/>
    </source>
</evidence>
<dbReference type="GO" id="GO:0005794">
    <property type="term" value="C:Golgi apparatus"/>
    <property type="evidence" value="ECO:0007669"/>
    <property type="project" value="TreeGrafter"/>
</dbReference>
<feature type="transmembrane region" description="Helical" evidence="7">
    <location>
        <begin position="479"/>
        <end position="504"/>
    </location>
</feature>
<dbReference type="InterPro" id="IPR036397">
    <property type="entry name" value="RNaseH_sf"/>
</dbReference>
<dbReference type="InParanoid" id="A0A0V0QEK6"/>
<feature type="transmembrane region" description="Helical" evidence="7">
    <location>
        <begin position="612"/>
        <end position="637"/>
    </location>
</feature>
<accession>A0A0V0QEK6</accession>
<feature type="coiled-coil region" evidence="8">
    <location>
        <begin position="403"/>
        <end position="430"/>
    </location>
</feature>
<name>A0A0V0QEK6_PSEPJ</name>
<comment type="subcellular location">
    <subcellularLocation>
        <location evidence="1">Membrane</location>
        <topology evidence="1">Multi-pass membrane protein</topology>
    </subcellularLocation>
</comment>
<dbReference type="GO" id="GO:0008408">
    <property type="term" value="F:3'-5' exonuclease activity"/>
    <property type="evidence" value="ECO:0007669"/>
    <property type="project" value="InterPro"/>
</dbReference>
<evidence type="ECO:0000256" key="1">
    <source>
        <dbReference type="ARBA" id="ARBA00004141"/>
    </source>
</evidence>
<dbReference type="InterPro" id="IPR012337">
    <property type="entry name" value="RNaseH-like_sf"/>
</dbReference>
<comment type="caution">
    <text evidence="12">The sequence shown here is derived from an EMBL/GenBank/DDBJ whole genome shotgun (WGS) entry which is preliminary data.</text>
</comment>
<dbReference type="GO" id="GO:0006612">
    <property type="term" value="P:protein targeting to membrane"/>
    <property type="evidence" value="ECO:0007669"/>
    <property type="project" value="TreeGrafter"/>
</dbReference>
<dbReference type="SUPFAM" id="SSF53098">
    <property type="entry name" value="Ribonuclease H-like"/>
    <property type="match status" value="1"/>
</dbReference>
<evidence type="ECO:0000256" key="4">
    <source>
        <dbReference type="ARBA" id="ARBA00022989"/>
    </source>
</evidence>
<feature type="region of interest" description="Disordered" evidence="9">
    <location>
        <begin position="318"/>
        <end position="345"/>
    </location>
</feature>
<evidence type="ECO:0000313" key="13">
    <source>
        <dbReference type="Proteomes" id="UP000054937"/>
    </source>
</evidence>
<feature type="transmembrane region" description="Helical" evidence="7">
    <location>
        <begin position="552"/>
        <end position="569"/>
    </location>
</feature>
<keyword evidence="5 7" id="KW-0472">Membrane</keyword>
<keyword evidence="3 7" id="KW-0812">Transmembrane</keyword>
<keyword evidence="13" id="KW-1185">Reference proteome</keyword>
<keyword evidence="6 7" id="KW-0012">Acyltransferase</keyword>
<gene>
    <name evidence="12" type="ORF">PPERSA_00892</name>
</gene>
<keyword evidence="2 7" id="KW-0808">Transferase</keyword>
<evidence type="ECO:0000256" key="2">
    <source>
        <dbReference type="ARBA" id="ARBA00022679"/>
    </source>
</evidence>
<protein>
    <recommendedName>
        <fullName evidence="7">Palmitoyltransferase</fullName>
        <ecNumber evidence="7">2.3.1.225</ecNumber>
    </recommendedName>
</protein>
<dbReference type="GO" id="GO:0003676">
    <property type="term" value="F:nucleic acid binding"/>
    <property type="evidence" value="ECO:0007669"/>
    <property type="project" value="InterPro"/>
</dbReference>
<reference evidence="12 13" key="1">
    <citation type="journal article" date="2015" name="Sci. Rep.">
        <title>Genome of the facultative scuticociliatosis pathogen Pseudocohnilembus persalinus provides insight into its virulence through horizontal gene transfer.</title>
        <authorList>
            <person name="Xiong J."/>
            <person name="Wang G."/>
            <person name="Cheng J."/>
            <person name="Tian M."/>
            <person name="Pan X."/>
            <person name="Warren A."/>
            <person name="Jiang C."/>
            <person name="Yuan D."/>
            <person name="Miao W."/>
        </authorList>
    </citation>
    <scope>NUCLEOTIDE SEQUENCE [LARGE SCALE GENOMIC DNA]</scope>
    <source>
        <strain evidence="12">36N120E</strain>
    </source>
</reference>
<dbReference type="GO" id="GO:0016020">
    <property type="term" value="C:membrane"/>
    <property type="evidence" value="ECO:0007669"/>
    <property type="project" value="UniProtKB-SubCell"/>
</dbReference>
<feature type="domain" description="3'-5' exonuclease" evidence="11">
    <location>
        <begin position="9"/>
        <end position="139"/>
    </location>
</feature>
<dbReference type="Pfam" id="PF01529">
    <property type="entry name" value="DHHC"/>
    <property type="match status" value="1"/>
</dbReference>
<feature type="domain" description="Palmitoyltransferase DHHC" evidence="10">
    <location>
        <begin position="432"/>
        <end position="538"/>
    </location>
</feature>
<keyword evidence="8" id="KW-0175">Coiled coil</keyword>
<feature type="transmembrane region" description="Helical" evidence="7">
    <location>
        <begin position="215"/>
        <end position="235"/>
    </location>
</feature>
<dbReference type="AlphaFoldDB" id="A0A0V0QEK6"/>
<dbReference type="GO" id="GO:0005783">
    <property type="term" value="C:endoplasmic reticulum"/>
    <property type="evidence" value="ECO:0007669"/>
    <property type="project" value="TreeGrafter"/>
</dbReference>
<dbReference type="GO" id="GO:0006139">
    <property type="term" value="P:nucleobase-containing compound metabolic process"/>
    <property type="evidence" value="ECO:0007669"/>
    <property type="project" value="InterPro"/>
</dbReference>
<dbReference type="InterPro" id="IPR039859">
    <property type="entry name" value="PFA4/ZDH16/20/ERF2-like"/>
</dbReference>